<dbReference type="InterPro" id="IPR006708">
    <property type="entry name" value="Pex19"/>
</dbReference>
<name>A0AAD5BHT4_9ASCO</name>
<dbReference type="PANTHER" id="PTHR12774">
    <property type="entry name" value="PEROXISOMAL BIOGENESIS FACTOR 19"/>
    <property type="match status" value="1"/>
</dbReference>
<dbReference type="Pfam" id="PF04614">
    <property type="entry name" value="Pex19"/>
    <property type="match status" value="1"/>
</dbReference>
<protein>
    <submittedName>
        <fullName evidence="2">PEX19</fullName>
    </submittedName>
</protein>
<accession>A0AAD5BHT4</accession>
<comment type="caution">
    <text evidence="2">The sequence shown here is derived from an EMBL/GenBank/DDBJ whole genome shotgun (WGS) entry which is preliminary data.</text>
</comment>
<gene>
    <name evidence="2" type="ORF">KGF57_001098</name>
</gene>
<dbReference type="GO" id="GO:0045046">
    <property type="term" value="P:protein import into peroxisome membrane"/>
    <property type="evidence" value="ECO:0007669"/>
    <property type="project" value="TreeGrafter"/>
</dbReference>
<dbReference type="Proteomes" id="UP001204833">
    <property type="component" value="Unassembled WGS sequence"/>
</dbReference>
<feature type="region of interest" description="Disordered" evidence="1">
    <location>
        <begin position="310"/>
        <end position="357"/>
    </location>
</feature>
<dbReference type="PANTHER" id="PTHR12774:SF2">
    <property type="entry name" value="PEROXISOMAL BIOGENESIS FACTOR 19"/>
    <property type="match status" value="1"/>
</dbReference>
<keyword evidence="3" id="KW-1185">Reference proteome</keyword>
<reference evidence="2 3" key="1">
    <citation type="journal article" date="2022" name="DNA Res.">
        <title>Genome analysis of five recently described species of the CUG-Ser clade uncovers Candida theae as a new hybrid lineage with pathogenic potential in the Candida parapsilosis species complex.</title>
        <authorList>
            <person name="Mixao V."/>
            <person name="Del Olmo V."/>
            <person name="Hegedusova E."/>
            <person name="Saus E."/>
            <person name="Pryszcz L."/>
            <person name="Cillingova A."/>
            <person name="Nosek J."/>
            <person name="Gabaldon T."/>
        </authorList>
    </citation>
    <scope>NUCLEOTIDE SEQUENCE [LARGE SCALE GENOMIC DNA]</scope>
    <source>
        <strain evidence="2 3">CBS 12239</strain>
    </source>
</reference>
<dbReference type="RefSeq" id="XP_051610431.1">
    <property type="nucleotide sequence ID" value="XM_051750268.1"/>
</dbReference>
<feature type="compositionally biased region" description="Low complexity" evidence="1">
    <location>
        <begin position="42"/>
        <end position="53"/>
    </location>
</feature>
<feature type="compositionally biased region" description="Polar residues" evidence="1">
    <location>
        <begin position="92"/>
        <end position="101"/>
    </location>
</feature>
<evidence type="ECO:0000256" key="1">
    <source>
        <dbReference type="SAM" id="MobiDB-lite"/>
    </source>
</evidence>
<dbReference type="EMBL" id="JAIHNG010000048">
    <property type="protein sequence ID" value="KAI5964424.1"/>
    <property type="molecule type" value="Genomic_DNA"/>
</dbReference>
<feature type="compositionally biased region" description="Acidic residues" evidence="1">
    <location>
        <begin position="67"/>
        <end position="81"/>
    </location>
</feature>
<dbReference type="GeneID" id="76149157"/>
<dbReference type="InterPro" id="IPR038322">
    <property type="entry name" value="Pex19_C_sf"/>
</dbReference>
<feature type="region of interest" description="Disordered" evidence="1">
    <location>
        <begin position="1"/>
        <end position="124"/>
    </location>
</feature>
<dbReference type="Gene3D" id="1.20.120.900">
    <property type="entry name" value="Pex19, mPTS binding domain"/>
    <property type="match status" value="1"/>
</dbReference>
<proteinExistence type="predicted"/>
<feature type="compositionally biased region" description="Basic and acidic residues" evidence="1">
    <location>
        <begin position="333"/>
        <end position="350"/>
    </location>
</feature>
<feature type="compositionally biased region" description="Polar residues" evidence="1">
    <location>
        <begin position="12"/>
        <end position="22"/>
    </location>
</feature>
<dbReference type="GO" id="GO:0033328">
    <property type="term" value="F:peroxisome membrane targeting sequence binding"/>
    <property type="evidence" value="ECO:0007669"/>
    <property type="project" value="TreeGrafter"/>
</dbReference>
<evidence type="ECO:0000313" key="3">
    <source>
        <dbReference type="Proteomes" id="UP001204833"/>
    </source>
</evidence>
<feature type="compositionally biased region" description="Low complexity" evidence="1">
    <location>
        <begin position="23"/>
        <end position="34"/>
    </location>
</feature>
<organism evidence="2 3">
    <name type="scientific">Candida theae</name>
    <dbReference type="NCBI Taxonomy" id="1198502"/>
    <lineage>
        <taxon>Eukaryota</taxon>
        <taxon>Fungi</taxon>
        <taxon>Dikarya</taxon>
        <taxon>Ascomycota</taxon>
        <taxon>Saccharomycotina</taxon>
        <taxon>Pichiomycetes</taxon>
        <taxon>Debaryomycetaceae</taxon>
        <taxon>Candida/Lodderomyces clade</taxon>
        <taxon>Candida</taxon>
    </lineage>
</organism>
<dbReference type="AlphaFoldDB" id="A0AAD5BHT4"/>
<dbReference type="GO" id="GO:0005778">
    <property type="term" value="C:peroxisomal membrane"/>
    <property type="evidence" value="ECO:0007669"/>
    <property type="project" value="TreeGrafter"/>
</dbReference>
<sequence>MSEEINNKPVLASTTAQNTSKSADTTATAAAAATQNDRVDDAAAAAPATASSQDKSEDKIKSSSGGDDVDDLDDLLDDFADDVLNKPPGSALESQSQTGSTTKKDAKDGSGPSTDPVDEDFQNSVAELIKDMKIDDPETQKQFETLVKQFETNHRSEAESGAQQNANFDYVMKETMERLRKSGEDIDSKIKNDSSGTNPEDILTQLLAGMNESGLGGGDMDMSKLLMDMLEQLSSKEVLYEPIKDLNTKFPQYLKDNKDKLSQEQYTNYSKQYDISNEILKVFNSDNYNDSNKAQRDQINALLESLQELGQPPTELVGDSGDFLPGFGGAGKDGLDFDGKDLPGDLEKSLQEGCQQQ</sequence>
<evidence type="ECO:0000313" key="2">
    <source>
        <dbReference type="EMBL" id="KAI5964424.1"/>
    </source>
</evidence>